<dbReference type="AlphaFoldDB" id="A0A3Q0J4R0"/>
<dbReference type="Pfam" id="PF12937">
    <property type="entry name" value="F-box-like"/>
    <property type="match status" value="1"/>
</dbReference>
<dbReference type="PROSITE" id="PS50982">
    <property type="entry name" value="MBD"/>
    <property type="match status" value="1"/>
</dbReference>
<feature type="domain" description="MBD" evidence="2">
    <location>
        <begin position="161"/>
        <end position="234"/>
    </location>
</feature>
<dbReference type="PANTHER" id="PTHR15739:SF5">
    <property type="entry name" value="LD23158P"/>
    <property type="match status" value="1"/>
</dbReference>
<dbReference type="SUPFAM" id="SSF81383">
    <property type="entry name" value="F-box domain"/>
    <property type="match status" value="1"/>
</dbReference>
<dbReference type="InterPro" id="IPR036047">
    <property type="entry name" value="F-box-like_dom_sf"/>
</dbReference>
<evidence type="ECO:0000259" key="2">
    <source>
        <dbReference type="PROSITE" id="PS50982"/>
    </source>
</evidence>
<feature type="compositionally biased region" description="Low complexity" evidence="1">
    <location>
        <begin position="131"/>
        <end position="148"/>
    </location>
</feature>
<keyword evidence="3" id="KW-1185">Reference proteome</keyword>
<sequence length="1011" mass="113172">MYETVEDGSPWEPSAYSSICNWHFINGCASNDSNNPAYVPTIFPVPGLNWQQQQHKWKPKPVARNPSTCSSDTSYPADSSPVNLTDYTKDFKGFVYKKYNSTVTACSDFWDYVSDQYPELVPKPLRTLKMPPESQVPSPSESVSSPSGVVGGNEALIENKLTNPLFKIPMLEYGWKREIVCRTSSSSGLRTRQYDVYYYTPEGKKLRSCNQISDYLSAESELTSNHFTFSKGVVGLSVDMEWVREARGVSTTKLSKDSSQGVPIKSVRKTNVLNPKKRRRSKASSVYEDDSNRKRSKTSLYEDGDDDPDNDLAMGMLPPDWSPTIPATSQQAAGGPLVCSILCPKALGCIPTLQCISCLCLYHPQCLDLDPDKQYKSYVCINCRKKNEDELEAKKKQTIAPKVQKAPLTIQKIVPQSKNPVLSFTSKVITSRMNYKPKKVPLSLAPKPLRPLAPVPTHNNITNVLHNSSSAKDEPMQSIIQMGNKKFIAVAKRASSSIVNSAPPPSIITSPTLGVKILNENQLPTTARSPVGGAFVISKPTKVPGLLFPVPTSTQYYVLNNGKMVQPIISKVNNMESAQSKRSSLSSSDQTISKKSPILQSTDNLLSMGSNGLNILIQVFSYLPLDDLLRAAQVSRLFYAASRHFSLWKTIQLKNIYVQDWEKLARCLDKNDTEVLYFNQMKVKTDSDDVKNMWRSINQSLGKISSLQNLDLGKCAGPEINIIKQCPSLTYFSCSFNKKSLLDFYGLSLLQNLKHLYIRGVELNKMIGLKVLNIHVISKLKNLTHLALTSVKQSSQDTNWAMFLADMKQLEWLELGECTNFTHEFVNNALSHLVSLKRLRLEMVTELIANDILNTIATMPHLDTLELINFDVKPGFEESFSRCICLRHVLIIPTYIKQSAVTVQRMVIALSSMNHILTRVVWGLTMELLKVTEMLVTQHDFPLDPDVDCTDCIPIMPRVRLAMDDSPESKKAAQVQVIPVNQLKKILTIELPNVEVKLIKIPYVSTLKQFL</sequence>
<dbReference type="InterPro" id="IPR052283">
    <property type="entry name" value="GenomicStab_NeuMorph_Reg"/>
</dbReference>
<feature type="region of interest" description="Disordered" evidence="1">
    <location>
        <begin position="59"/>
        <end position="78"/>
    </location>
</feature>
<dbReference type="KEGG" id="dci:103514722"/>
<dbReference type="GeneID" id="103514722"/>
<dbReference type="InterPro" id="IPR016177">
    <property type="entry name" value="DNA-bd_dom_sf"/>
</dbReference>
<evidence type="ECO:0000313" key="4">
    <source>
        <dbReference type="RefSeq" id="XP_026683411.1"/>
    </source>
</evidence>
<dbReference type="SMART" id="SM00256">
    <property type="entry name" value="FBOX"/>
    <property type="match status" value="1"/>
</dbReference>
<feature type="compositionally biased region" description="Polar residues" evidence="1">
    <location>
        <begin position="65"/>
        <end position="78"/>
    </location>
</feature>
<dbReference type="InterPro" id="IPR011011">
    <property type="entry name" value="Znf_FYVE_PHD"/>
</dbReference>
<dbReference type="SUPFAM" id="SSF57903">
    <property type="entry name" value="FYVE/PHD zinc finger"/>
    <property type="match status" value="1"/>
</dbReference>
<feature type="region of interest" description="Disordered" evidence="1">
    <location>
        <begin position="249"/>
        <end position="311"/>
    </location>
</feature>
<accession>A0A3Q0J4R0</accession>
<dbReference type="Gene3D" id="3.30.890.10">
    <property type="entry name" value="Methyl-cpg-binding Protein 2, Chain A"/>
    <property type="match status" value="1"/>
</dbReference>
<name>A0A3Q0J4R0_DIACI</name>
<dbReference type="InterPro" id="IPR001739">
    <property type="entry name" value="Methyl_CpG_DNA-bd"/>
</dbReference>
<dbReference type="Pfam" id="PF01429">
    <property type="entry name" value="MBD"/>
    <property type="match status" value="1"/>
</dbReference>
<evidence type="ECO:0000256" key="1">
    <source>
        <dbReference type="SAM" id="MobiDB-lite"/>
    </source>
</evidence>
<dbReference type="SUPFAM" id="SSF54171">
    <property type="entry name" value="DNA-binding domain"/>
    <property type="match status" value="1"/>
</dbReference>
<dbReference type="Proteomes" id="UP000079169">
    <property type="component" value="Unplaced"/>
</dbReference>
<dbReference type="PANTHER" id="PTHR15739">
    <property type="entry name" value="ZINC FINGER PROTEIN"/>
    <property type="match status" value="1"/>
</dbReference>
<gene>
    <name evidence="4" type="primary">LOC103514722</name>
</gene>
<organism evidence="3 4">
    <name type="scientific">Diaphorina citri</name>
    <name type="common">Asian citrus psyllid</name>
    <dbReference type="NCBI Taxonomy" id="121845"/>
    <lineage>
        <taxon>Eukaryota</taxon>
        <taxon>Metazoa</taxon>
        <taxon>Ecdysozoa</taxon>
        <taxon>Arthropoda</taxon>
        <taxon>Hexapoda</taxon>
        <taxon>Insecta</taxon>
        <taxon>Pterygota</taxon>
        <taxon>Neoptera</taxon>
        <taxon>Paraneoptera</taxon>
        <taxon>Hemiptera</taxon>
        <taxon>Sternorrhyncha</taxon>
        <taxon>Psylloidea</taxon>
        <taxon>Psyllidae</taxon>
        <taxon>Diaphorininae</taxon>
        <taxon>Diaphorina</taxon>
    </lineage>
</organism>
<reference evidence="4" key="1">
    <citation type="submission" date="2025-08" db="UniProtKB">
        <authorList>
            <consortium name="RefSeq"/>
        </authorList>
    </citation>
    <scope>IDENTIFICATION</scope>
</reference>
<dbReference type="STRING" id="121845.A0A3Q0J4R0"/>
<proteinExistence type="predicted"/>
<dbReference type="InterPro" id="IPR032675">
    <property type="entry name" value="LRR_dom_sf"/>
</dbReference>
<dbReference type="CDD" id="cd00122">
    <property type="entry name" value="MBD"/>
    <property type="match status" value="1"/>
</dbReference>
<dbReference type="SUPFAM" id="SSF52047">
    <property type="entry name" value="RNI-like"/>
    <property type="match status" value="1"/>
</dbReference>
<dbReference type="RefSeq" id="XP_026683411.1">
    <property type="nucleotide sequence ID" value="XM_026827610.1"/>
</dbReference>
<evidence type="ECO:0000313" key="3">
    <source>
        <dbReference type="Proteomes" id="UP000079169"/>
    </source>
</evidence>
<dbReference type="GO" id="GO:0003677">
    <property type="term" value="F:DNA binding"/>
    <property type="evidence" value="ECO:0007669"/>
    <property type="project" value="InterPro"/>
</dbReference>
<protein>
    <submittedName>
        <fullName evidence="4">Uncharacterized protein LOC103514722</fullName>
    </submittedName>
</protein>
<feature type="region of interest" description="Disordered" evidence="1">
    <location>
        <begin position="128"/>
        <end position="148"/>
    </location>
</feature>
<dbReference type="SMART" id="SM00391">
    <property type="entry name" value="MBD"/>
    <property type="match status" value="1"/>
</dbReference>
<dbReference type="Gene3D" id="1.20.1280.50">
    <property type="match status" value="1"/>
</dbReference>
<dbReference type="PaxDb" id="121845-A0A3Q0J4R0"/>
<dbReference type="Gene3D" id="3.80.10.10">
    <property type="entry name" value="Ribonuclease Inhibitor"/>
    <property type="match status" value="1"/>
</dbReference>
<feature type="compositionally biased region" description="Polar residues" evidence="1">
    <location>
        <begin position="249"/>
        <end position="261"/>
    </location>
</feature>
<dbReference type="CDD" id="cd15489">
    <property type="entry name" value="PHD_SF"/>
    <property type="match status" value="1"/>
</dbReference>
<dbReference type="InterPro" id="IPR001810">
    <property type="entry name" value="F-box_dom"/>
</dbReference>